<proteinExistence type="predicted"/>
<gene>
    <name evidence="2" type="ORF">GCM10011415_42680</name>
</gene>
<protein>
    <submittedName>
        <fullName evidence="2">Uncharacterized protein</fullName>
    </submittedName>
</protein>
<sequence>MKRIALISAIAISTIAGAASAQGTGDNARAEILRLAPNANVEALSNAQAVAIWNNVQDETSAFTAKQRAEAMIRSYQ</sequence>
<keyword evidence="1" id="KW-0732">Signal</keyword>
<dbReference type="EMBL" id="BMJV01000014">
    <property type="protein sequence ID" value="GGG87563.1"/>
    <property type="molecule type" value="Genomic_DNA"/>
</dbReference>
<keyword evidence="3" id="KW-1185">Reference proteome</keyword>
<accession>A0A8J2ZPK6</accession>
<comment type="caution">
    <text evidence="2">The sequence shown here is derived from an EMBL/GenBank/DDBJ whole genome shotgun (WGS) entry which is preliminary data.</text>
</comment>
<dbReference type="RefSeq" id="WP_188792204.1">
    <property type="nucleotide sequence ID" value="NZ_BMJV01000014.1"/>
</dbReference>
<organism evidence="2 3">
    <name type="scientific">Salipiger pallidus</name>
    <dbReference type="NCBI Taxonomy" id="1775170"/>
    <lineage>
        <taxon>Bacteria</taxon>
        <taxon>Pseudomonadati</taxon>
        <taxon>Pseudomonadota</taxon>
        <taxon>Alphaproteobacteria</taxon>
        <taxon>Rhodobacterales</taxon>
        <taxon>Roseobacteraceae</taxon>
        <taxon>Salipiger</taxon>
    </lineage>
</organism>
<dbReference type="Proteomes" id="UP000617145">
    <property type="component" value="Unassembled WGS sequence"/>
</dbReference>
<name>A0A8J2ZPK6_9RHOB</name>
<evidence type="ECO:0000313" key="2">
    <source>
        <dbReference type="EMBL" id="GGG87563.1"/>
    </source>
</evidence>
<dbReference type="AlphaFoldDB" id="A0A8J2ZPK6"/>
<reference evidence="2" key="1">
    <citation type="journal article" date="2014" name="Int. J. Syst. Evol. Microbiol.">
        <title>Complete genome sequence of Corynebacterium casei LMG S-19264T (=DSM 44701T), isolated from a smear-ripened cheese.</title>
        <authorList>
            <consortium name="US DOE Joint Genome Institute (JGI-PGF)"/>
            <person name="Walter F."/>
            <person name="Albersmeier A."/>
            <person name="Kalinowski J."/>
            <person name="Ruckert C."/>
        </authorList>
    </citation>
    <scope>NUCLEOTIDE SEQUENCE</scope>
    <source>
        <strain evidence="2">CGMCC 1.15762</strain>
    </source>
</reference>
<evidence type="ECO:0000313" key="3">
    <source>
        <dbReference type="Proteomes" id="UP000617145"/>
    </source>
</evidence>
<evidence type="ECO:0000256" key="1">
    <source>
        <dbReference type="SAM" id="SignalP"/>
    </source>
</evidence>
<feature type="signal peptide" evidence="1">
    <location>
        <begin position="1"/>
        <end position="21"/>
    </location>
</feature>
<feature type="chain" id="PRO_5035208632" evidence="1">
    <location>
        <begin position="22"/>
        <end position="77"/>
    </location>
</feature>
<reference evidence="2" key="2">
    <citation type="submission" date="2020-09" db="EMBL/GenBank/DDBJ databases">
        <authorList>
            <person name="Sun Q."/>
            <person name="Zhou Y."/>
        </authorList>
    </citation>
    <scope>NUCLEOTIDE SEQUENCE</scope>
    <source>
        <strain evidence="2">CGMCC 1.15762</strain>
    </source>
</reference>